<evidence type="ECO:0000256" key="3">
    <source>
        <dbReference type="ARBA" id="ARBA00022448"/>
    </source>
</evidence>
<dbReference type="Proteomes" id="UP000608420">
    <property type="component" value="Unassembled WGS sequence"/>
</dbReference>
<evidence type="ECO:0000313" key="10">
    <source>
        <dbReference type="EMBL" id="GGF89941.1"/>
    </source>
</evidence>
<sequence>MTELDIMAGVQELRLKFPGEESFVFKDLSFSVRRGEKVLLLGPSGCGKSTLLQVLSGIMPELVEVPMKCKERIVPKSRGVLFQDPDTQFCMPYVDEELAFVLENLCVPREEMEPRMRQALEQVGLSFNQLHIPIQSLSQGMKQRLALASVLLADPEVLFLDEPSALLDPEGRKQIWEAIHSIADQRTMVIVEHRIEEMLGLVDSVVLFGPEGQVLGQASPGRLFSAYREELGRFGIWYPGVWEVFFKSHSGQLLLDNQMEDISGLSLEPLIELQQFRGFRQRTTVIEVEQAEVYPGDFIVITGPNGAGKSSLLLSLMGLLPAEGVYRLRGKDMHAAKSGKRRTEQAAQQIGFVFQNPEMQFVADQVSEEIAFSLYEEGYAREDISSLVRQSLRQFGLEGLEHRHPYQLSLGQKRRLSVAGSIVLDKALLLLDEPTFGQDAVNTFAILSLCEELRRRGMAIVMVTHEEKLSDTIATLEWKVADGRLVSTKLTKRGQEMAFKRRVGNRRVAGHE</sequence>
<dbReference type="PROSITE" id="PS00211">
    <property type="entry name" value="ABC_TRANSPORTER_1"/>
    <property type="match status" value="2"/>
</dbReference>
<evidence type="ECO:0000256" key="5">
    <source>
        <dbReference type="ARBA" id="ARBA00022741"/>
    </source>
</evidence>
<keyword evidence="11" id="KW-1185">Reference proteome</keyword>
<dbReference type="CDD" id="cd03225">
    <property type="entry name" value="ABC_cobalt_CbiO_domain1"/>
    <property type="match status" value="2"/>
</dbReference>
<protein>
    <submittedName>
        <fullName evidence="10">ABC transporter ATP-binding protein</fullName>
    </submittedName>
</protein>
<keyword evidence="7" id="KW-1278">Translocase</keyword>
<comment type="subcellular location">
    <subcellularLocation>
        <location evidence="1">Cell membrane</location>
        <topology evidence="1">Peripheral membrane protein</topology>
    </subcellularLocation>
</comment>
<dbReference type="InterPro" id="IPR050095">
    <property type="entry name" value="ECF_ABC_transporter_ATP-bd"/>
</dbReference>
<gene>
    <name evidence="10" type="ORF">GCM10010913_09170</name>
</gene>
<dbReference type="PANTHER" id="PTHR43553">
    <property type="entry name" value="HEAVY METAL TRANSPORTER"/>
    <property type="match status" value="1"/>
</dbReference>
<keyword evidence="6 10" id="KW-0067">ATP-binding</keyword>
<evidence type="ECO:0000256" key="1">
    <source>
        <dbReference type="ARBA" id="ARBA00004202"/>
    </source>
</evidence>
<comment type="similarity">
    <text evidence="2">Belongs to the ABC transporter superfamily.</text>
</comment>
<dbReference type="InterPro" id="IPR027417">
    <property type="entry name" value="P-loop_NTPase"/>
</dbReference>
<comment type="caution">
    <text evidence="10">The sequence shown here is derived from an EMBL/GenBank/DDBJ whole genome shotgun (WGS) entry which is preliminary data.</text>
</comment>
<evidence type="ECO:0000256" key="2">
    <source>
        <dbReference type="ARBA" id="ARBA00005417"/>
    </source>
</evidence>
<name>A0ABQ1VRY7_9BACL</name>
<dbReference type="PANTHER" id="PTHR43553:SF27">
    <property type="entry name" value="ENERGY-COUPLING FACTOR TRANSPORTER ATP-BINDING PROTEIN ECFA2"/>
    <property type="match status" value="1"/>
</dbReference>
<dbReference type="Pfam" id="PF00005">
    <property type="entry name" value="ABC_tran"/>
    <property type="match status" value="2"/>
</dbReference>
<dbReference type="Gene3D" id="3.40.50.300">
    <property type="entry name" value="P-loop containing nucleotide triphosphate hydrolases"/>
    <property type="match status" value="2"/>
</dbReference>
<dbReference type="GO" id="GO:0005524">
    <property type="term" value="F:ATP binding"/>
    <property type="evidence" value="ECO:0007669"/>
    <property type="project" value="UniProtKB-KW"/>
</dbReference>
<evidence type="ECO:0000259" key="9">
    <source>
        <dbReference type="PROSITE" id="PS50893"/>
    </source>
</evidence>
<dbReference type="EMBL" id="BMIW01000004">
    <property type="protein sequence ID" value="GGF89941.1"/>
    <property type="molecule type" value="Genomic_DNA"/>
</dbReference>
<feature type="domain" description="ABC transporter" evidence="9">
    <location>
        <begin position="10"/>
        <end position="236"/>
    </location>
</feature>
<dbReference type="PROSITE" id="PS50893">
    <property type="entry name" value="ABC_TRANSPORTER_2"/>
    <property type="match status" value="2"/>
</dbReference>
<dbReference type="InterPro" id="IPR015856">
    <property type="entry name" value="ABC_transpr_CbiO/EcfA_su"/>
</dbReference>
<dbReference type="SUPFAM" id="SSF52540">
    <property type="entry name" value="P-loop containing nucleoside triphosphate hydrolases"/>
    <property type="match status" value="2"/>
</dbReference>
<evidence type="ECO:0000256" key="6">
    <source>
        <dbReference type="ARBA" id="ARBA00022840"/>
    </source>
</evidence>
<evidence type="ECO:0000313" key="11">
    <source>
        <dbReference type="Proteomes" id="UP000608420"/>
    </source>
</evidence>
<dbReference type="InterPro" id="IPR003593">
    <property type="entry name" value="AAA+_ATPase"/>
</dbReference>
<dbReference type="SMART" id="SM00382">
    <property type="entry name" value="AAA"/>
    <property type="match status" value="2"/>
</dbReference>
<dbReference type="InterPro" id="IPR003439">
    <property type="entry name" value="ABC_transporter-like_ATP-bd"/>
</dbReference>
<evidence type="ECO:0000256" key="8">
    <source>
        <dbReference type="ARBA" id="ARBA00023136"/>
    </source>
</evidence>
<keyword evidence="3" id="KW-0813">Transport</keyword>
<keyword evidence="8" id="KW-0472">Membrane</keyword>
<evidence type="ECO:0000256" key="4">
    <source>
        <dbReference type="ARBA" id="ARBA00022475"/>
    </source>
</evidence>
<keyword evidence="5" id="KW-0547">Nucleotide-binding</keyword>
<proteinExistence type="inferred from homology"/>
<reference evidence="11" key="1">
    <citation type="journal article" date="2019" name="Int. J. Syst. Evol. Microbiol.">
        <title>The Global Catalogue of Microorganisms (GCM) 10K type strain sequencing project: providing services to taxonomists for standard genome sequencing and annotation.</title>
        <authorList>
            <consortium name="The Broad Institute Genomics Platform"/>
            <consortium name="The Broad Institute Genome Sequencing Center for Infectious Disease"/>
            <person name="Wu L."/>
            <person name="Ma J."/>
        </authorList>
    </citation>
    <scope>NUCLEOTIDE SEQUENCE [LARGE SCALE GENOMIC DNA]</scope>
    <source>
        <strain evidence="11">CGMCC 1.15420</strain>
    </source>
</reference>
<dbReference type="InterPro" id="IPR017871">
    <property type="entry name" value="ABC_transporter-like_CS"/>
</dbReference>
<organism evidence="10 11">
    <name type="scientific">Paenibacillus aceti</name>
    <dbReference type="NCBI Taxonomy" id="1820010"/>
    <lineage>
        <taxon>Bacteria</taxon>
        <taxon>Bacillati</taxon>
        <taxon>Bacillota</taxon>
        <taxon>Bacilli</taxon>
        <taxon>Bacillales</taxon>
        <taxon>Paenibacillaceae</taxon>
        <taxon>Paenibacillus</taxon>
    </lineage>
</organism>
<keyword evidence="4" id="KW-1003">Cell membrane</keyword>
<feature type="domain" description="ABC transporter" evidence="9">
    <location>
        <begin position="271"/>
        <end position="512"/>
    </location>
</feature>
<accession>A0ABQ1VRY7</accession>
<evidence type="ECO:0000256" key="7">
    <source>
        <dbReference type="ARBA" id="ARBA00022967"/>
    </source>
</evidence>